<dbReference type="CDD" id="cd02696">
    <property type="entry name" value="MurNAc-LAA"/>
    <property type="match status" value="1"/>
</dbReference>
<dbReference type="InterPro" id="IPR021731">
    <property type="entry name" value="AMIN_dom"/>
</dbReference>
<dbReference type="EMBL" id="AP017312">
    <property type="protein sequence ID" value="BAU29906.1"/>
    <property type="molecule type" value="Genomic_DNA"/>
</dbReference>
<dbReference type="PANTHER" id="PTHR30404:SF0">
    <property type="entry name" value="N-ACETYLMURAMOYL-L-ALANINE AMIDASE AMIC"/>
    <property type="match status" value="1"/>
</dbReference>
<evidence type="ECO:0000256" key="2">
    <source>
        <dbReference type="SAM" id="MobiDB-lite"/>
    </source>
</evidence>
<dbReference type="SUPFAM" id="SSF55383">
    <property type="entry name" value="Copper amine oxidase, domain N"/>
    <property type="match status" value="1"/>
</dbReference>
<reference evidence="4 5" key="1">
    <citation type="submission" date="2015-12" db="EMBL/GenBank/DDBJ databases">
        <title>Genome sequence of Aneurinibacillus soli.</title>
        <authorList>
            <person name="Lee J.S."/>
            <person name="Lee K.C."/>
            <person name="Kim K.K."/>
            <person name="Lee B.W."/>
        </authorList>
    </citation>
    <scope>NUCLEOTIDE SEQUENCE [LARGE SCALE GENOMIC DNA]</scope>
    <source>
        <strain evidence="4 5">CB4</strain>
    </source>
</reference>
<feature type="chain" id="PRO_5043803090" evidence="3">
    <location>
        <begin position="18"/>
        <end position="478"/>
    </location>
</feature>
<dbReference type="GO" id="GO:0030288">
    <property type="term" value="C:outer membrane-bounded periplasmic space"/>
    <property type="evidence" value="ECO:0007669"/>
    <property type="project" value="TreeGrafter"/>
</dbReference>
<evidence type="ECO:0000313" key="5">
    <source>
        <dbReference type="Proteomes" id="UP000217696"/>
    </source>
</evidence>
<protein>
    <submittedName>
        <fullName evidence="4">N-acetylmuramoyl-L-alanine amidase LytC</fullName>
        <ecNumber evidence="4">3.5.1.28</ecNumber>
    </submittedName>
</protein>
<evidence type="ECO:0000313" key="4">
    <source>
        <dbReference type="EMBL" id="BAU29906.1"/>
    </source>
</evidence>
<feature type="region of interest" description="Disordered" evidence="2">
    <location>
        <begin position="257"/>
        <end position="292"/>
    </location>
</feature>
<dbReference type="GO" id="GO:0008745">
    <property type="term" value="F:N-acetylmuramoyl-L-alanine amidase activity"/>
    <property type="evidence" value="ECO:0007669"/>
    <property type="project" value="UniProtKB-EC"/>
</dbReference>
<dbReference type="KEGG" id="asoc:CB4_04178"/>
<dbReference type="EC" id="3.5.1.28" evidence="4"/>
<dbReference type="Pfam" id="PF11741">
    <property type="entry name" value="AMIN"/>
    <property type="match status" value="1"/>
</dbReference>
<evidence type="ECO:0000256" key="3">
    <source>
        <dbReference type="SAM" id="SignalP"/>
    </source>
</evidence>
<gene>
    <name evidence="4" type="primary">lytC_2</name>
    <name evidence="4" type="ORF">CB4_04178</name>
</gene>
<feature type="signal peptide" evidence="3">
    <location>
        <begin position="1"/>
        <end position="17"/>
    </location>
</feature>
<sequence>MGMCLFLLLGLASVVQAASAPDIQLWINGKKISSAVPPQMVNDRTLVPVYVVKDAMGMNVGWDSKSQRVTITGNSKKIELVINSKKAKIDGSTRTLDTAPVIISDRTFLPFRSVGELLGMNVDWDSKTKSVHLTNATSEKVDKPTSGVTAVKPIAKVASITKIQQTEQGFMIVADAKVDAKTFTMSGPNRIVMDMDKAKLNLKNGSVTNGQQFDTIIKTVRYSQFAPEQVRVVIELDGKASYTVTPSGNNLQLAITETSRNPKPPTTPPPVVTPPTKDEPDQGTVEPAPAPVPIVPLATKDKVKIVLDAGHGGKDSGAVGNGLQEKDLTLGMAQKLAELLRNDSKFELVMTREGDTYPTLQDRANLANKEQADLFMSIHINSGPATATGTETYYYAGGSGKDYANIVHKHLLKATGSLDRKVHTANFYVIKYTKMPSILVEIGFITNASEAAKMKDEDFQQGVADSLYAGIKEYVNTH</sequence>
<organism evidence="4 5">
    <name type="scientific">Aneurinibacillus soli</name>
    <dbReference type="NCBI Taxonomy" id="1500254"/>
    <lineage>
        <taxon>Bacteria</taxon>
        <taxon>Bacillati</taxon>
        <taxon>Bacillota</taxon>
        <taxon>Bacilli</taxon>
        <taxon>Bacillales</taxon>
        <taxon>Paenibacillaceae</taxon>
        <taxon>Aneurinibacillus group</taxon>
        <taxon>Aneurinibacillus</taxon>
    </lineage>
</organism>
<dbReference type="PANTHER" id="PTHR30404">
    <property type="entry name" value="N-ACETYLMURAMOYL-L-ALANINE AMIDASE"/>
    <property type="match status" value="1"/>
</dbReference>
<dbReference type="InterPro" id="IPR050695">
    <property type="entry name" value="N-acetylmuramoyl_amidase_3"/>
</dbReference>
<dbReference type="AlphaFoldDB" id="A0A0U5B5B3"/>
<dbReference type="Gene3D" id="2.60.40.3500">
    <property type="match status" value="1"/>
</dbReference>
<dbReference type="GO" id="GO:0009253">
    <property type="term" value="P:peptidoglycan catabolic process"/>
    <property type="evidence" value="ECO:0007669"/>
    <property type="project" value="InterPro"/>
</dbReference>
<dbReference type="SMART" id="SM00646">
    <property type="entry name" value="Ami_3"/>
    <property type="match status" value="1"/>
</dbReference>
<dbReference type="InterPro" id="IPR002508">
    <property type="entry name" value="MurNAc-LAA_cat"/>
</dbReference>
<dbReference type="Pfam" id="PF01520">
    <property type="entry name" value="Amidase_3"/>
    <property type="match status" value="1"/>
</dbReference>
<feature type="compositionally biased region" description="Pro residues" evidence="2">
    <location>
        <begin position="262"/>
        <end position="273"/>
    </location>
</feature>
<dbReference type="InterPro" id="IPR012854">
    <property type="entry name" value="Cu_amine_oxidase-like_N"/>
</dbReference>
<accession>A0A0U5B5B3</accession>
<dbReference type="Gene3D" id="3.30.457.10">
    <property type="entry name" value="Copper amine oxidase-like, N-terminal domain"/>
    <property type="match status" value="1"/>
</dbReference>
<evidence type="ECO:0000256" key="1">
    <source>
        <dbReference type="ARBA" id="ARBA00022801"/>
    </source>
</evidence>
<dbReference type="Gene3D" id="3.40.630.40">
    <property type="entry name" value="Zn-dependent exopeptidases"/>
    <property type="match status" value="1"/>
</dbReference>
<keyword evidence="5" id="KW-1185">Reference proteome</keyword>
<name>A0A0U5B5B3_9BACL</name>
<keyword evidence="3" id="KW-0732">Signal</keyword>
<dbReference type="Proteomes" id="UP000217696">
    <property type="component" value="Chromosome"/>
</dbReference>
<proteinExistence type="predicted"/>
<dbReference type="SUPFAM" id="SSF53187">
    <property type="entry name" value="Zn-dependent exopeptidases"/>
    <property type="match status" value="1"/>
</dbReference>
<dbReference type="Pfam" id="PF07833">
    <property type="entry name" value="Cu_amine_oxidN1"/>
    <property type="match status" value="1"/>
</dbReference>
<dbReference type="InterPro" id="IPR036582">
    <property type="entry name" value="Mao_N_sf"/>
</dbReference>
<keyword evidence="1 4" id="KW-0378">Hydrolase</keyword>